<proteinExistence type="predicted"/>
<organism evidence="2">
    <name type="scientific">Fagus sylvatica</name>
    <name type="common">Beechnut</name>
    <dbReference type="NCBI Taxonomy" id="28930"/>
    <lineage>
        <taxon>Eukaryota</taxon>
        <taxon>Viridiplantae</taxon>
        <taxon>Streptophyta</taxon>
        <taxon>Embryophyta</taxon>
        <taxon>Tracheophyta</taxon>
        <taxon>Spermatophyta</taxon>
        <taxon>Magnoliopsida</taxon>
        <taxon>eudicotyledons</taxon>
        <taxon>Gunneridae</taxon>
        <taxon>Pentapetalae</taxon>
        <taxon>rosids</taxon>
        <taxon>fabids</taxon>
        <taxon>Fagales</taxon>
        <taxon>Fagaceae</taxon>
        <taxon>Fagus</taxon>
    </lineage>
</organism>
<dbReference type="AlphaFoldDB" id="A0A2N9EJ77"/>
<gene>
    <name evidence="2" type="ORF">FSB_LOCUS2491</name>
</gene>
<reference evidence="2" key="1">
    <citation type="submission" date="2018-02" db="EMBL/GenBank/DDBJ databases">
        <authorList>
            <person name="Cohen D.B."/>
            <person name="Kent A.D."/>
        </authorList>
    </citation>
    <scope>NUCLEOTIDE SEQUENCE</scope>
</reference>
<protein>
    <submittedName>
        <fullName evidence="2">Uncharacterized protein</fullName>
    </submittedName>
</protein>
<accession>A0A2N9EJ77</accession>
<name>A0A2N9EJ77_FAGSY</name>
<sequence length="91" mass="9993">MIDVAHDMTIAYLQDKKGKGQALGLPGSSPEVIGTWVFARNLRDHGSSPEVPGNMGRDPRSKGSWVVTQDSQFMGSGSRDFLGTWLWRQMG</sequence>
<feature type="region of interest" description="Disordered" evidence="1">
    <location>
        <begin position="44"/>
        <end position="63"/>
    </location>
</feature>
<dbReference type="EMBL" id="OIVN01000115">
    <property type="protein sequence ID" value="SPC74609.1"/>
    <property type="molecule type" value="Genomic_DNA"/>
</dbReference>
<evidence type="ECO:0000256" key="1">
    <source>
        <dbReference type="SAM" id="MobiDB-lite"/>
    </source>
</evidence>
<evidence type="ECO:0000313" key="2">
    <source>
        <dbReference type="EMBL" id="SPC74609.1"/>
    </source>
</evidence>